<protein>
    <submittedName>
        <fullName evidence="1">Uncharacterized protein</fullName>
    </submittedName>
</protein>
<evidence type="ECO:0000313" key="1">
    <source>
        <dbReference type="EnsemblMetazoa" id="CJA17767a.1"/>
    </source>
</evidence>
<organism evidence="1 2">
    <name type="scientific">Caenorhabditis japonica</name>
    <dbReference type="NCBI Taxonomy" id="281687"/>
    <lineage>
        <taxon>Eukaryota</taxon>
        <taxon>Metazoa</taxon>
        <taxon>Ecdysozoa</taxon>
        <taxon>Nematoda</taxon>
        <taxon>Chromadorea</taxon>
        <taxon>Rhabditida</taxon>
        <taxon>Rhabditina</taxon>
        <taxon>Rhabditomorpha</taxon>
        <taxon>Rhabditoidea</taxon>
        <taxon>Rhabditidae</taxon>
        <taxon>Peloderinae</taxon>
        <taxon>Caenorhabditis</taxon>
    </lineage>
</organism>
<dbReference type="AlphaFoldDB" id="A0A8R1E1M8"/>
<proteinExistence type="predicted"/>
<name>A0A8R1E1M8_CAEJA</name>
<dbReference type="Proteomes" id="UP000005237">
    <property type="component" value="Unassembled WGS sequence"/>
</dbReference>
<evidence type="ECO:0000313" key="2">
    <source>
        <dbReference type="Proteomes" id="UP000005237"/>
    </source>
</evidence>
<reference evidence="2" key="1">
    <citation type="submission" date="2010-08" db="EMBL/GenBank/DDBJ databases">
        <authorList>
            <consortium name="Caenorhabditis japonica Sequencing Consortium"/>
            <person name="Wilson R.K."/>
        </authorList>
    </citation>
    <scope>NUCLEOTIDE SEQUENCE [LARGE SCALE GENOMIC DNA]</scope>
    <source>
        <strain evidence="2">DF5081</strain>
    </source>
</reference>
<sequence>MLQKLSLTPKRKHESTEKALESEEDLLYKLKGLQAEQDYLHIWTIYEKLATMVEERSDSKAKKEYAKQIFYLQSAAQALVKMWRRDSDLPFEQYFAGDIARLYNRALEVAIRHIDHTVVHTIAREGGLALLSIGKFMEARDIFVRAEQHLVAVPSKQLPDFMERLIVLYGIMDTLLHEERYNEYMVYTDKIWMMTMKEEKRCAMLENVVKEVEQVARVECSERHKRLLDAYRTDAWSSPIIEHNPPLTTLNPSEQKIFRRFLFYMISKKRSIEKASRNYLWEFLANC</sequence>
<dbReference type="EnsemblMetazoa" id="CJA17767a.1">
    <property type="protein sequence ID" value="CJA17767a.1"/>
    <property type="gene ID" value="WBGene00136971"/>
</dbReference>
<reference evidence="1" key="2">
    <citation type="submission" date="2022-06" db="UniProtKB">
        <authorList>
            <consortium name="EnsemblMetazoa"/>
        </authorList>
    </citation>
    <scope>IDENTIFICATION</scope>
    <source>
        <strain evidence="1">DF5081</strain>
    </source>
</reference>
<keyword evidence="2" id="KW-1185">Reference proteome</keyword>
<accession>A0A8R1E1M8</accession>